<evidence type="ECO:0000256" key="11">
    <source>
        <dbReference type="ARBA" id="ARBA00023012"/>
    </source>
</evidence>
<name>A0A6J5D239_9BURK</name>
<keyword evidence="9" id="KW-0067">ATP-binding</keyword>
<dbReference type="CDD" id="cd00082">
    <property type="entry name" value="HisKA"/>
    <property type="match status" value="1"/>
</dbReference>
<dbReference type="PRINTS" id="PR00344">
    <property type="entry name" value="BCTRLSENSOR"/>
</dbReference>
<dbReference type="SMART" id="SM00388">
    <property type="entry name" value="HisKA"/>
    <property type="match status" value="1"/>
</dbReference>
<organism evidence="16 17">
    <name type="scientific">Paraburkholderia solisilvae</name>
    <dbReference type="NCBI Taxonomy" id="624376"/>
    <lineage>
        <taxon>Bacteria</taxon>
        <taxon>Pseudomonadati</taxon>
        <taxon>Pseudomonadota</taxon>
        <taxon>Betaproteobacteria</taxon>
        <taxon>Burkholderiales</taxon>
        <taxon>Burkholderiaceae</taxon>
        <taxon>Paraburkholderia</taxon>
    </lineage>
</organism>
<keyword evidence="7" id="KW-0547">Nucleotide-binding</keyword>
<dbReference type="AlphaFoldDB" id="A0A6J5D239"/>
<evidence type="ECO:0000259" key="15">
    <source>
        <dbReference type="PROSITE" id="PS50885"/>
    </source>
</evidence>
<feature type="transmembrane region" description="Helical" evidence="13">
    <location>
        <begin position="146"/>
        <end position="164"/>
    </location>
</feature>
<comment type="catalytic activity">
    <reaction evidence="1">
        <text>ATP + protein L-histidine = ADP + protein N-phospho-L-histidine.</text>
        <dbReference type="EC" id="2.7.13.3"/>
    </reaction>
</comment>
<dbReference type="InterPro" id="IPR005467">
    <property type="entry name" value="His_kinase_dom"/>
</dbReference>
<dbReference type="PANTHER" id="PTHR45436">
    <property type="entry name" value="SENSOR HISTIDINE KINASE YKOH"/>
    <property type="match status" value="1"/>
</dbReference>
<dbReference type="RefSeq" id="WP_175109015.1">
    <property type="nucleotide sequence ID" value="NZ_CADIKF010000002.1"/>
</dbReference>
<evidence type="ECO:0000256" key="1">
    <source>
        <dbReference type="ARBA" id="ARBA00000085"/>
    </source>
</evidence>
<dbReference type="SUPFAM" id="SSF55874">
    <property type="entry name" value="ATPase domain of HSP90 chaperone/DNA topoisomerase II/histidine kinase"/>
    <property type="match status" value="1"/>
</dbReference>
<dbReference type="InterPro" id="IPR050428">
    <property type="entry name" value="TCS_sensor_his_kinase"/>
</dbReference>
<dbReference type="EMBL" id="CADIKF010000002">
    <property type="protein sequence ID" value="CAB3747527.1"/>
    <property type="molecule type" value="Genomic_DNA"/>
</dbReference>
<dbReference type="Proteomes" id="UP000494329">
    <property type="component" value="Unassembled WGS sequence"/>
</dbReference>
<keyword evidence="4" id="KW-0597">Phosphoprotein</keyword>
<evidence type="ECO:0000256" key="10">
    <source>
        <dbReference type="ARBA" id="ARBA00022989"/>
    </source>
</evidence>
<dbReference type="InterPro" id="IPR003661">
    <property type="entry name" value="HisK_dim/P_dom"/>
</dbReference>
<evidence type="ECO:0000256" key="9">
    <source>
        <dbReference type="ARBA" id="ARBA00022840"/>
    </source>
</evidence>
<feature type="domain" description="HAMP" evidence="15">
    <location>
        <begin position="165"/>
        <end position="217"/>
    </location>
</feature>
<evidence type="ECO:0000256" key="7">
    <source>
        <dbReference type="ARBA" id="ARBA00022741"/>
    </source>
</evidence>
<dbReference type="Pfam" id="PF00512">
    <property type="entry name" value="HisKA"/>
    <property type="match status" value="1"/>
</dbReference>
<keyword evidence="10 13" id="KW-1133">Transmembrane helix</keyword>
<dbReference type="EC" id="2.7.13.3" evidence="3"/>
<proteinExistence type="predicted"/>
<reference evidence="16 17" key="1">
    <citation type="submission" date="2020-04" db="EMBL/GenBank/DDBJ databases">
        <authorList>
            <person name="De Canck E."/>
        </authorList>
    </citation>
    <scope>NUCLEOTIDE SEQUENCE [LARGE SCALE GENOMIC DNA]</scope>
    <source>
        <strain evidence="16 17">LMG 29739</strain>
    </source>
</reference>
<dbReference type="PANTHER" id="PTHR45436:SF14">
    <property type="entry name" value="SENSOR PROTEIN QSEC"/>
    <property type="match status" value="1"/>
</dbReference>
<protein>
    <recommendedName>
        <fullName evidence="3">histidine kinase</fullName>
        <ecNumber evidence="3">2.7.13.3</ecNumber>
    </recommendedName>
</protein>
<sequence length="437" mass="47709">MIRSLRTQLVLALCAVVSVVGIVQGISSYQLSKAGMNALLDLRLEQVASRLRGPLGDALPSIPARGSQPARDIVITIWRDDLETPYRSTEPSLPLPREAAPGFSSTMVNGEQWRIYTLREAPKVIQVAQRSSVRHELSEEAAVNTLWPILVLVPLVCAAVLLVVRFSFRQLNRLGSEVQAVDAAHLQALPTAGVPIELRPFIDSINRMIERLARSIETERKFISDAAHELRTPLTALQLQADNLQRDIVAGNQERFQELRRGIARSGSMIAQLLRLARADASLQREAVTQVDVSEVVVAAVAEVLPIAMKRDIDIGAEEMASAKVRAIEADLGIAVRNLVSNAIRYTPDGGKVDLRTEVRGNMVWIEVIDTGPGIAEELLPRVFDRFFRANTEIEGSGLGLSIVKAIVAKYGGSASLRNRDDGKTGIVASIGFRLSD</sequence>
<dbReference type="PROSITE" id="PS50109">
    <property type="entry name" value="HIS_KIN"/>
    <property type="match status" value="1"/>
</dbReference>
<evidence type="ECO:0000256" key="6">
    <source>
        <dbReference type="ARBA" id="ARBA00022692"/>
    </source>
</evidence>
<evidence type="ECO:0000313" key="17">
    <source>
        <dbReference type="Proteomes" id="UP000494329"/>
    </source>
</evidence>
<comment type="subcellular location">
    <subcellularLocation>
        <location evidence="2">Membrane</location>
        <topology evidence="2">Multi-pass membrane protein</topology>
    </subcellularLocation>
</comment>
<keyword evidence="5 16" id="KW-0808">Transferase</keyword>
<keyword evidence="11" id="KW-0902">Two-component regulatory system</keyword>
<keyword evidence="17" id="KW-1185">Reference proteome</keyword>
<dbReference type="InterPro" id="IPR036097">
    <property type="entry name" value="HisK_dim/P_sf"/>
</dbReference>
<dbReference type="Gene3D" id="1.10.287.130">
    <property type="match status" value="1"/>
</dbReference>
<dbReference type="CDD" id="cd00075">
    <property type="entry name" value="HATPase"/>
    <property type="match status" value="1"/>
</dbReference>
<evidence type="ECO:0000256" key="12">
    <source>
        <dbReference type="ARBA" id="ARBA00023136"/>
    </source>
</evidence>
<dbReference type="InterPro" id="IPR036890">
    <property type="entry name" value="HATPase_C_sf"/>
</dbReference>
<gene>
    <name evidence="16" type="primary">sasA_5</name>
    <name evidence="16" type="ORF">LMG29739_00332</name>
</gene>
<evidence type="ECO:0000256" key="2">
    <source>
        <dbReference type="ARBA" id="ARBA00004141"/>
    </source>
</evidence>
<dbReference type="InterPro" id="IPR003660">
    <property type="entry name" value="HAMP_dom"/>
</dbReference>
<dbReference type="GO" id="GO:0005524">
    <property type="term" value="F:ATP binding"/>
    <property type="evidence" value="ECO:0007669"/>
    <property type="project" value="UniProtKB-KW"/>
</dbReference>
<dbReference type="GO" id="GO:0000155">
    <property type="term" value="F:phosphorelay sensor kinase activity"/>
    <property type="evidence" value="ECO:0007669"/>
    <property type="project" value="InterPro"/>
</dbReference>
<dbReference type="InterPro" id="IPR003594">
    <property type="entry name" value="HATPase_dom"/>
</dbReference>
<dbReference type="PROSITE" id="PS50885">
    <property type="entry name" value="HAMP"/>
    <property type="match status" value="1"/>
</dbReference>
<feature type="domain" description="Histidine kinase" evidence="14">
    <location>
        <begin position="225"/>
        <end position="437"/>
    </location>
</feature>
<keyword evidence="12 13" id="KW-0472">Membrane</keyword>
<evidence type="ECO:0000256" key="3">
    <source>
        <dbReference type="ARBA" id="ARBA00012438"/>
    </source>
</evidence>
<keyword evidence="6 13" id="KW-0812">Transmembrane</keyword>
<dbReference type="SMART" id="SM00387">
    <property type="entry name" value="HATPase_c"/>
    <property type="match status" value="1"/>
</dbReference>
<dbReference type="Gene3D" id="3.30.565.10">
    <property type="entry name" value="Histidine kinase-like ATPase, C-terminal domain"/>
    <property type="match status" value="1"/>
</dbReference>
<evidence type="ECO:0000256" key="13">
    <source>
        <dbReference type="SAM" id="Phobius"/>
    </source>
</evidence>
<evidence type="ECO:0000256" key="5">
    <source>
        <dbReference type="ARBA" id="ARBA00022679"/>
    </source>
</evidence>
<dbReference type="Pfam" id="PF02518">
    <property type="entry name" value="HATPase_c"/>
    <property type="match status" value="1"/>
</dbReference>
<evidence type="ECO:0000256" key="4">
    <source>
        <dbReference type="ARBA" id="ARBA00022553"/>
    </source>
</evidence>
<keyword evidence="8 16" id="KW-0418">Kinase</keyword>
<dbReference type="GO" id="GO:0005886">
    <property type="term" value="C:plasma membrane"/>
    <property type="evidence" value="ECO:0007669"/>
    <property type="project" value="TreeGrafter"/>
</dbReference>
<dbReference type="SUPFAM" id="SSF47384">
    <property type="entry name" value="Homodimeric domain of signal transducing histidine kinase"/>
    <property type="match status" value="1"/>
</dbReference>
<evidence type="ECO:0000259" key="14">
    <source>
        <dbReference type="PROSITE" id="PS50109"/>
    </source>
</evidence>
<dbReference type="InterPro" id="IPR004358">
    <property type="entry name" value="Sig_transdc_His_kin-like_C"/>
</dbReference>
<evidence type="ECO:0000313" key="16">
    <source>
        <dbReference type="EMBL" id="CAB3747527.1"/>
    </source>
</evidence>
<accession>A0A6J5D239</accession>
<evidence type="ECO:0000256" key="8">
    <source>
        <dbReference type="ARBA" id="ARBA00022777"/>
    </source>
</evidence>